<evidence type="ECO:0000256" key="1">
    <source>
        <dbReference type="ARBA" id="ARBA00004651"/>
    </source>
</evidence>
<dbReference type="Proteomes" id="UP000315003">
    <property type="component" value="Chromosome"/>
</dbReference>
<dbReference type="OrthoDB" id="268168at2"/>
<accession>A0A517SS79</accession>
<sequence length="278" mass="30489">MNQVTPSCAQQETLSTIAVDSNSRAREETPSSWSRWLDSRLTAQWIAAALVLLAIPCMLVDPWFAALFQREAWPGELKIFLHRVEPFGHGYGVALIAATVVMLTQFRWCVFYGMLACALGSGLAANLGKLFINRVRPHSLPVDFNGNSFVGIRSLGQMFDFEHSMVSTMQSFPSAHTATAFGFAIALTALFPKARNWFFTLAVLVGLQRVVHGSHHPSDVLIGAAVGLVAGSFLLHRVQQWGWIEPVVEQDQPLVSVPVSPLPVQQQPVPDQEIAKAS</sequence>
<organism evidence="9 10">
    <name type="scientific">Stieleria bergensis</name>
    <dbReference type="NCBI Taxonomy" id="2528025"/>
    <lineage>
        <taxon>Bacteria</taxon>
        <taxon>Pseudomonadati</taxon>
        <taxon>Planctomycetota</taxon>
        <taxon>Planctomycetia</taxon>
        <taxon>Pirellulales</taxon>
        <taxon>Pirellulaceae</taxon>
        <taxon>Stieleria</taxon>
    </lineage>
</organism>
<protein>
    <submittedName>
        <fullName evidence="9">PAP2 superfamily protein</fullName>
    </submittedName>
</protein>
<keyword evidence="10" id="KW-1185">Reference proteome</keyword>
<dbReference type="SUPFAM" id="SSF48317">
    <property type="entry name" value="Acid phosphatase/Vanadium-dependent haloperoxidase"/>
    <property type="match status" value="1"/>
</dbReference>
<evidence type="ECO:0000259" key="8">
    <source>
        <dbReference type="SMART" id="SM00014"/>
    </source>
</evidence>
<gene>
    <name evidence="9" type="ORF">SV7mr_14810</name>
</gene>
<dbReference type="GO" id="GO:0016787">
    <property type="term" value="F:hydrolase activity"/>
    <property type="evidence" value="ECO:0007669"/>
    <property type="project" value="UniProtKB-KW"/>
</dbReference>
<evidence type="ECO:0000256" key="5">
    <source>
        <dbReference type="ARBA" id="ARBA00022989"/>
    </source>
</evidence>
<feature type="transmembrane region" description="Helical" evidence="7">
    <location>
        <begin position="45"/>
        <end position="66"/>
    </location>
</feature>
<keyword evidence="5 7" id="KW-1133">Transmembrane helix</keyword>
<dbReference type="SMART" id="SM00014">
    <property type="entry name" value="acidPPc"/>
    <property type="match status" value="1"/>
</dbReference>
<proteinExistence type="predicted"/>
<dbReference type="InterPro" id="IPR036938">
    <property type="entry name" value="PAP2/HPO_sf"/>
</dbReference>
<reference evidence="9 10" key="1">
    <citation type="submission" date="2019-02" db="EMBL/GenBank/DDBJ databases">
        <title>Deep-cultivation of Planctomycetes and their phenomic and genomic characterization uncovers novel biology.</title>
        <authorList>
            <person name="Wiegand S."/>
            <person name="Jogler M."/>
            <person name="Boedeker C."/>
            <person name="Pinto D."/>
            <person name="Vollmers J."/>
            <person name="Rivas-Marin E."/>
            <person name="Kohn T."/>
            <person name="Peeters S.H."/>
            <person name="Heuer A."/>
            <person name="Rast P."/>
            <person name="Oberbeckmann S."/>
            <person name="Bunk B."/>
            <person name="Jeske O."/>
            <person name="Meyerdierks A."/>
            <person name="Storesund J.E."/>
            <person name="Kallscheuer N."/>
            <person name="Luecker S."/>
            <person name="Lage O.M."/>
            <person name="Pohl T."/>
            <person name="Merkel B.J."/>
            <person name="Hornburger P."/>
            <person name="Mueller R.-W."/>
            <person name="Bruemmer F."/>
            <person name="Labrenz M."/>
            <person name="Spormann A.M."/>
            <person name="Op den Camp H."/>
            <person name="Overmann J."/>
            <person name="Amann R."/>
            <person name="Jetten M.S.M."/>
            <person name="Mascher T."/>
            <person name="Medema M.H."/>
            <person name="Devos D.P."/>
            <person name="Kaster A.-K."/>
            <person name="Ovreas L."/>
            <person name="Rohde M."/>
            <person name="Galperin M.Y."/>
            <person name="Jogler C."/>
        </authorList>
    </citation>
    <scope>NUCLEOTIDE SEQUENCE [LARGE SCALE GENOMIC DNA]</scope>
    <source>
        <strain evidence="9 10">SV_7m_r</strain>
    </source>
</reference>
<evidence type="ECO:0000256" key="6">
    <source>
        <dbReference type="ARBA" id="ARBA00023136"/>
    </source>
</evidence>
<evidence type="ECO:0000256" key="2">
    <source>
        <dbReference type="ARBA" id="ARBA00022475"/>
    </source>
</evidence>
<dbReference type="Pfam" id="PF01569">
    <property type="entry name" value="PAP2"/>
    <property type="match status" value="1"/>
</dbReference>
<feature type="transmembrane region" description="Helical" evidence="7">
    <location>
        <begin position="171"/>
        <end position="190"/>
    </location>
</feature>
<feature type="domain" description="Phosphatidic acid phosphatase type 2/haloperoxidase" evidence="8">
    <location>
        <begin position="111"/>
        <end position="235"/>
    </location>
</feature>
<dbReference type="PANTHER" id="PTHR14969">
    <property type="entry name" value="SPHINGOSINE-1-PHOSPHATE PHOSPHOHYDROLASE"/>
    <property type="match status" value="1"/>
</dbReference>
<dbReference type="InterPro" id="IPR000326">
    <property type="entry name" value="PAP2/HPO"/>
</dbReference>
<dbReference type="PANTHER" id="PTHR14969:SF62">
    <property type="entry name" value="DECAPRENYLPHOSPHORYL-5-PHOSPHORIBOSE PHOSPHATASE RV3807C-RELATED"/>
    <property type="match status" value="1"/>
</dbReference>
<feature type="transmembrane region" description="Helical" evidence="7">
    <location>
        <begin position="110"/>
        <end position="132"/>
    </location>
</feature>
<evidence type="ECO:0000256" key="7">
    <source>
        <dbReference type="SAM" id="Phobius"/>
    </source>
</evidence>
<comment type="subcellular location">
    <subcellularLocation>
        <location evidence="1">Cell membrane</location>
        <topology evidence="1">Multi-pass membrane protein</topology>
    </subcellularLocation>
</comment>
<keyword evidence="4" id="KW-0378">Hydrolase</keyword>
<dbReference type="GO" id="GO:0005886">
    <property type="term" value="C:plasma membrane"/>
    <property type="evidence" value="ECO:0007669"/>
    <property type="project" value="UniProtKB-SubCell"/>
</dbReference>
<dbReference type="Gene3D" id="1.20.144.10">
    <property type="entry name" value="Phosphatidic acid phosphatase type 2/haloperoxidase"/>
    <property type="match status" value="1"/>
</dbReference>
<evidence type="ECO:0000256" key="4">
    <source>
        <dbReference type="ARBA" id="ARBA00022801"/>
    </source>
</evidence>
<evidence type="ECO:0000256" key="3">
    <source>
        <dbReference type="ARBA" id="ARBA00022692"/>
    </source>
</evidence>
<evidence type="ECO:0000313" key="9">
    <source>
        <dbReference type="EMBL" id="QDT58978.1"/>
    </source>
</evidence>
<evidence type="ECO:0000313" key="10">
    <source>
        <dbReference type="Proteomes" id="UP000315003"/>
    </source>
</evidence>
<keyword evidence="2" id="KW-1003">Cell membrane</keyword>
<feature type="transmembrane region" description="Helical" evidence="7">
    <location>
        <begin position="86"/>
        <end position="103"/>
    </location>
</feature>
<dbReference type="AlphaFoldDB" id="A0A517SS79"/>
<name>A0A517SS79_9BACT</name>
<keyword evidence="3 7" id="KW-0812">Transmembrane</keyword>
<dbReference type="EMBL" id="CP036272">
    <property type="protein sequence ID" value="QDT58978.1"/>
    <property type="molecule type" value="Genomic_DNA"/>
</dbReference>
<keyword evidence="6 7" id="KW-0472">Membrane</keyword>